<dbReference type="AlphaFoldDB" id="A0A5B6YWI1"/>
<protein>
    <submittedName>
        <fullName evidence="1">Putative DSS1/SEM1 family</fullName>
    </submittedName>
</protein>
<dbReference type="EMBL" id="GHES01005588">
    <property type="protein sequence ID" value="MPA36147.1"/>
    <property type="molecule type" value="Transcribed_RNA"/>
</dbReference>
<proteinExistence type="predicted"/>
<reference evidence="1" key="1">
    <citation type="submission" date="2019-08" db="EMBL/GenBank/DDBJ databases">
        <title>Reference gene set and small RNA set construction with multiple tissues from Davidia involucrata Baill.</title>
        <authorList>
            <person name="Yang H."/>
            <person name="Zhou C."/>
            <person name="Li G."/>
            <person name="Wang J."/>
            <person name="Gao P."/>
            <person name="Wang M."/>
            <person name="Wang R."/>
            <person name="Zhao Y."/>
        </authorList>
    </citation>
    <scope>NUCLEOTIDE SEQUENCE</scope>
    <source>
        <tissue evidence="1">Mixed with DoveR01_LX</tissue>
    </source>
</reference>
<sequence length="109" mass="13193">MEKEAKVATEDPKIDLFEDDDEFEEFEINEEWDEKEGKETTGNWRTTLRRAKCGCRHLPLSLYHLAMTLINNWWVTESQCFKYIPYMWLKVYYFLSETSSNDFNHKHVT</sequence>
<evidence type="ECO:0000313" key="1">
    <source>
        <dbReference type="EMBL" id="MPA36147.1"/>
    </source>
</evidence>
<organism evidence="1">
    <name type="scientific">Davidia involucrata</name>
    <name type="common">Dove tree</name>
    <dbReference type="NCBI Taxonomy" id="16924"/>
    <lineage>
        <taxon>Eukaryota</taxon>
        <taxon>Viridiplantae</taxon>
        <taxon>Streptophyta</taxon>
        <taxon>Embryophyta</taxon>
        <taxon>Tracheophyta</taxon>
        <taxon>Spermatophyta</taxon>
        <taxon>Magnoliopsida</taxon>
        <taxon>eudicotyledons</taxon>
        <taxon>Gunneridae</taxon>
        <taxon>Pentapetalae</taxon>
        <taxon>asterids</taxon>
        <taxon>Cornales</taxon>
        <taxon>Nyssaceae</taxon>
        <taxon>Davidia</taxon>
    </lineage>
</organism>
<gene>
    <name evidence="1" type="ORF">Din_005588</name>
</gene>
<name>A0A5B6YWI1_DAVIN</name>
<accession>A0A5B6YWI1</accession>